<name>A0ABU0J5E3_9HYPH</name>
<feature type="domain" description="ABC transmembrane type-1" evidence="8">
    <location>
        <begin position="70"/>
        <end position="282"/>
    </location>
</feature>
<dbReference type="SUPFAM" id="SSF161098">
    <property type="entry name" value="MetI-like"/>
    <property type="match status" value="1"/>
</dbReference>
<dbReference type="InterPro" id="IPR035906">
    <property type="entry name" value="MetI-like_sf"/>
</dbReference>
<evidence type="ECO:0000256" key="1">
    <source>
        <dbReference type="ARBA" id="ARBA00004651"/>
    </source>
</evidence>
<dbReference type="Proteomes" id="UP001242480">
    <property type="component" value="Unassembled WGS sequence"/>
</dbReference>
<sequence length="293" mass="32203">MTDFIDRHLKWFTLGPAAVLLLLLTIYPIVNLLFMSVSTIRFEQAQEVWTFTPMQNLRSLIGDEIFRIALWNTVVFAFASVIIEIVLGLALAILVASITALKGIVRTVLIVPVLMPPVAIGSMWKLMYSHDFGVFNQALTALGLSPVNWTGSTSLALISVIIVDVWHWTPFVFLILFAAVEGVPKEVIEAARVDGARNHDIAFKIVIPLLKPAIVVAMLFRTILAFKVFDQIFLLTSGGPGTSTEVVSLHLYRVFFMQNELGYGATLSFAIIAATIAFLWVGRRVGAAVGGSR</sequence>
<dbReference type="CDD" id="cd06261">
    <property type="entry name" value="TM_PBP2"/>
    <property type="match status" value="1"/>
</dbReference>
<evidence type="ECO:0000256" key="6">
    <source>
        <dbReference type="ARBA" id="ARBA00023136"/>
    </source>
</evidence>
<evidence type="ECO:0000256" key="5">
    <source>
        <dbReference type="ARBA" id="ARBA00022989"/>
    </source>
</evidence>
<keyword evidence="6 7" id="KW-0472">Membrane</keyword>
<feature type="transmembrane region" description="Helical" evidence="7">
    <location>
        <begin position="201"/>
        <end position="224"/>
    </location>
</feature>
<feature type="transmembrane region" description="Helical" evidence="7">
    <location>
        <begin position="12"/>
        <end position="34"/>
    </location>
</feature>
<protein>
    <submittedName>
        <fullName evidence="9">Multiple sugar transport system permease protein</fullName>
    </submittedName>
</protein>
<evidence type="ECO:0000313" key="9">
    <source>
        <dbReference type="EMBL" id="MDQ0469482.1"/>
    </source>
</evidence>
<feature type="transmembrane region" description="Helical" evidence="7">
    <location>
        <begin position="261"/>
        <end position="281"/>
    </location>
</feature>
<feature type="transmembrane region" description="Helical" evidence="7">
    <location>
        <begin position="155"/>
        <end position="180"/>
    </location>
</feature>
<reference evidence="9 10" key="1">
    <citation type="submission" date="2023-07" db="EMBL/GenBank/DDBJ databases">
        <title>Genomic Encyclopedia of Type Strains, Phase IV (KMG-IV): sequencing the most valuable type-strain genomes for metagenomic binning, comparative biology and taxonomic classification.</title>
        <authorList>
            <person name="Goeker M."/>
        </authorList>
    </citation>
    <scope>NUCLEOTIDE SEQUENCE [LARGE SCALE GENOMIC DNA]</scope>
    <source>
        <strain evidence="9 10">DSM 19619</strain>
    </source>
</reference>
<dbReference type="PANTHER" id="PTHR43005">
    <property type="entry name" value="BLR7065 PROTEIN"/>
    <property type="match status" value="1"/>
</dbReference>
<organism evidence="9 10">
    <name type="scientific">Labrys wisconsinensis</name>
    <dbReference type="NCBI Taxonomy" id="425677"/>
    <lineage>
        <taxon>Bacteria</taxon>
        <taxon>Pseudomonadati</taxon>
        <taxon>Pseudomonadota</taxon>
        <taxon>Alphaproteobacteria</taxon>
        <taxon>Hyphomicrobiales</taxon>
        <taxon>Xanthobacteraceae</taxon>
        <taxon>Labrys</taxon>
    </lineage>
</organism>
<keyword evidence="10" id="KW-1185">Reference proteome</keyword>
<evidence type="ECO:0000256" key="4">
    <source>
        <dbReference type="ARBA" id="ARBA00022692"/>
    </source>
</evidence>
<evidence type="ECO:0000259" key="8">
    <source>
        <dbReference type="PROSITE" id="PS50928"/>
    </source>
</evidence>
<evidence type="ECO:0000256" key="7">
    <source>
        <dbReference type="RuleBase" id="RU363032"/>
    </source>
</evidence>
<keyword evidence="9" id="KW-0762">Sugar transport</keyword>
<comment type="similarity">
    <text evidence="7">Belongs to the binding-protein-dependent transport system permease family.</text>
</comment>
<comment type="caution">
    <text evidence="9">The sequence shown here is derived from an EMBL/GenBank/DDBJ whole genome shotgun (WGS) entry which is preliminary data.</text>
</comment>
<dbReference type="PANTHER" id="PTHR43005:SF1">
    <property type="entry name" value="SPERMIDINE_PUTRESCINE TRANSPORT SYSTEM PERMEASE PROTEIN"/>
    <property type="match status" value="1"/>
</dbReference>
<keyword evidence="4 7" id="KW-0812">Transmembrane</keyword>
<keyword evidence="3" id="KW-1003">Cell membrane</keyword>
<dbReference type="InterPro" id="IPR000515">
    <property type="entry name" value="MetI-like"/>
</dbReference>
<keyword evidence="2 7" id="KW-0813">Transport</keyword>
<comment type="subcellular location">
    <subcellularLocation>
        <location evidence="1 7">Cell membrane</location>
        <topology evidence="1 7">Multi-pass membrane protein</topology>
    </subcellularLocation>
</comment>
<accession>A0ABU0J5E3</accession>
<feature type="transmembrane region" description="Helical" evidence="7">
    <location>
        <begin position="68"/>
        <end position="96"/>
    </location>
</feature>
<gene>
    <name evidence="9" type="ORF">QO011_002493</name>
</gene>
<evidence type="ECO:0000256" key="3">
    <source>
        <dbReference type="ARBA" id="ARBA00022475"/>
    </source>
</evidence>
<evidence type="ECO:0000313" key="10">
    <source>
        <dbReference type="Proteomes" id="UP001242480"/>
    </source>
</evidence>
<feature type="transmembrane region" description="Helical" evidence="7">
    <location>
        <begin position="103"/>
        <end position="124"/>
    </location>
</feature>
<dbReference type="PROSITE" id="PS50928">
    <property type="entry name" value="ABC_TM1"/>
    <property type="match status" value="1"/>
</dbReference>
<dbReference type="EMBL" id="JAUSVX010000003">
    <property type="protein sequence ID" value="MDQ0469482.1"/>
    <property type="molecule type" value="Genomic_DNA"/>
</dbReference>
<dbReference type="RefSeq" id="WP_307272232.1">
    <property type="nucleotide sequence ID" value="NZ_JAUSVX010000003.1"/>
</dbReference>
<evidence type="ECO:0000256" key="2">
    <source>
        <dbReference type="ARBA" id="ARBA00022448"/>
    </source>
</evidence>
<dbReference type="Gene3D" id="1.10.3720.10">
    <property type="entry name" value="MetI-like"/>
    <property type="match status" value="1"/>
</dbReference>
<keyword evidence="5 7" id="KW-1133">Transmembrane helix</keyword>
<dbReference type="Pfam" id="PF00528">
    <property type="entry name" value="BPD_transp_1"/>
    <property type="match status" value="1"/>
</dbReference>
<proteinExistence type="inferred from homology"/>